<organism evidence="1 2">
    <name type="scientific">Stentor coeruleus</name>
    <dbReference type="NCBI Taxonomy" id="5963"/>
    <lineage>
        <taxon>Eukaryota</taxon>
        <taxon>Sar</taxon>
        <taxon>Alveolata</taxon>
        <taxon>Ciliophora</taxon>
        <taxon>Postciliodesmatophora</taxon>
        <taxon>Heterotrichea</taxon>
        <taxon>Heterotrichida</taxon>
        <taxon>Stentoridae</taxon>
        <taxon>Stentor</taxon>
    </lineage>
</organism>
<protein>
    <submittedName>
        <fullName evidence="1">Uncharacterized protein</fullName>
    </submittedName>
</protein>
<evidence type="ECO:0000313" key="1">
    <source>
        <dbReference type="EMBL" id="OMJ82588.1"/>
    </source>
</evidence>
<dbReference type="OrthoDB" id="298209at2759"/>
<accession>A0A1R2C0P3</accession>
<dbReference type="EMBL" id="MPUH01000334">
    <property type="protein sequence ID" value="OMJ82588.1"/>
    <property type="molecule type" value="Genomic_DNA"/>
</dbReference>
<evidence type="ECO:0000313" key="2">
    <source>
        <dbReference type="Proteomes" id="UP000187209"/>
    </source>
</evidence>
<dbReference type="Proteomes" id="UP000187209">
    <property type="component" value="Unassembled WGS sequence"/>
</dbReference>
<dbReference type="AlphaFoldDB" id="A0A1R2C0P3"/>
<name>A0A1R2C0P3_9CILI</name>
<gene>
    <name evidence="1" type="ORF">SteCoe_16634</name>
</gene>
<keyword evidence="2" id="KW-1185">Reference proteome</keyword>
<proteinExistence type="predicted"/>
<comment type="caution">
    <text evidence="1">The sequence shown here is derived from an EMBL/GenBank/DDBJ whole genome shotgun (WGS) entry which is preliminary data.</text>
</comment>
<reference evidence="1 2" key="1">
    <citation type="submission" date="2016-11" db="EMBL/GenBank/DDBJ databases">
        <title>The macronuclear genome of Stentor coeruleus: a giant cell with tiny introns.</title>
        <authorList>
            <person name="Slabodnick M."/>
            <person name="Ruby J.G."/>
            <person name="Reiff S.B."/>
            <person name="Swart E.C."/>
            <person name="Gosai S."/>
            <person name="Prabakaran S."/>
            <person name="Witkowska E."/>
            <person name="Larue G.E."/>
            <person name="Fisher S."/>
            <person name="Freeman R.M."/>
            <person name="Gunawardena J."/>
            <person name="Chu W."/>
            <person name="Stover N.A."/>
            <person name="Gregory B.D."/>
            <person name="Nowacki M."/>
            <person name="Derisi J."/>
            <person name="Roy S.W."/>
            <person name="Marshall W.F."/>
            <person name="Sood P."/>
        </authorList>
    </citation>
    <scope>NUCLEOTIDE SEQUENCE [LARGE SCALE GENOMIC DNA]</scope>
    <source>
        <strain evidence="1">WM001</strain>
    </source>
</reference>
<sequence>MKKISLFHLITKTDSTDYDSLTKRTTKNICINKSILKKVQDARENIDPILNILCINCQDLISEDLIDHHSKMCVAMTDTVMNIEGTYSIEEWIYKIHKLKKCLETLIKKTEIKPGDKNTMIILIRIMTNVSSDYTENILTRSIKSLNSITSNFRGTLTIRVYVDRLQYLLNSLFITVQSENRLNTLSIEQAIEEKNCEIQQLKIKTEYYKSQSENLENIVLRTNSIRSPLRKRIDEVDSDLGSRSDQSRMSTLNNELSLIIHDEEKSPGINKFAYTNDDDLQKYFYSLCLSLKIKYCAKDKNKSRLSNQKMYKEVKETKIPPEEWYDYISSQFENPESRFIEGPPRRAN</sequence>